<protein>
    <submittedName>
        <fullName evidence="1">ATP-binding protein</fullName>
    </submittedName>
</protein>
<sequence length="663" mass="73711">MSTPSAAQPRDFHITVLGRTLEHLGTQMYKRRDVAIAELVANCWDAGATQVAITVPMPQQYDPATSAMTVTDDGSGMTADQVDDDYLVIGRNRRAAGQSPPSGRKVMGRKGVGKLAGFGLARKMQLTTWRGGTATTFELDGAALKADRGTAEQLTVPGTVEAVAPDVPHPSGTTVTMRTLKHKTPVDIDGLHRALARRFSRTVLGSMAVTVNGEPLREPVLDLQSREPAEGATTEDIGGGRTVTWWAGFSSKVLPPELQGFTVLVHDKTAQAPPYFFGVEGTASGQHGTKYLTGVIEADYLDDGTDDDSDRISTDRQEIDWDDEDAAALKTWGDRLTRRLLRSRVEKREQDAERQVDDDPALKERIGALDPTSAAQVRRFVRALGAADTADERVRPLADTIIRAYEYRQFHDFIEELDDAAENPEQLELALTYLRGWKVLESRAILEVVKGRLDIVDKFHSMIVNDSAETAPARGSENLHDLIADYPWLINPDWQVLAEEKTLTKQLREWGARDTAPEDRSRYDFLALEGGGDTVVIEIKRAGHPVELKDLQQIERYVDRLGQARDTTRGAFITSERYALSSRTLDDWMNRDNIELLTWAQLHERTRAYYQHYRAVLEGDIDDPHFDRKRREVARTRSVLTGGAYRTIGMRAQGLGPQDIAPA</sequence>
<organism evidence="1 2">
    <name type="scientific">Pseudokineococcus basanitobsidens</name>
    <dbReference type="NCBI Taxonomy" id="1926649"/>
    <lineage>
        <taxon>Bacteria</taxon>
        <taxon>Bacillati</taxon>
        <taxon>Actinomycetota</taxon>
        <taxon>Actinomycetes</taxon>
        <taxon>Kineosporiales</taxon>
        <taxon>Kineosporiaceae</taxon>
        <taxon>Pseudokineococcus</taxon>
    </lineage>
</organism>
<dbReference type="Gene3D" id="3.40.1350.10">
    <property type="match status" value="1"/>
</dbReference>
<name>A0ABU8RNL4_9ACTN</name>
<evidence type="ECO:0000313" key="2">
    <source>
        <dbReference type="Proteomes" id="UP001387100"/>
    </source>
</evidence>
<keyword evidence="2" id="KW-1185">Reference proteome</keyword>
<comment type="caution">
    <text evidence="1">The sequence shown here is derived from an EMBL/GenBank/DDBJ whole genome shotgun (WGS) entry which is preliminary data.</text>
</comment>
<accession>A0ABU8RNL4</accession>
<gene>
    <name evidence="1" type="ORF">WDZ17_14800</name>
</gene>
<dbReference type="Pfam" id="PF13589">
    <property type="entry name" value="HATPase_c_3"/>
    <property type="match status" value="1"/>
</dbReference>
<proteinExistence type="predicted"/>
<evidence type="ECO:0000313" key="1">
    <source>
        <dbReference type="EMBL" id="MEJ5946564.1"/>
    </source>
</evidence>
<keyword evidence="1" id="KW-0547">Nucleotide-binding</keyword>
<dbReference type="EMBL" id="JBBIAA010000026">
    <property type="protein sequence ID" value="MEJ5946564.1"/>
    <property type="molecule type" value="Genomic_DNA"/>
</dbReference>
<dbReference type="Gene3D" id="3.30.565.10">
    <property type="entry name" value="Histidine kinase-like ATPase, C-terminal domain"/>
    <property type="match status" value="1"/>
</dbReference>
<reference evidence="1 2" key="1">
    <citation type="journal article" date="2017" name="Int. J. Syst. Evol. Microbiol.">
        <title>Pseudokineococcus basanitobsidens sp. nov., isolated from volcanic rock.</title>
        <authorList>
            <person name="Lee D.W."/>
            <person name="Park M.Y."/>
            <person name="Kim J.J."/>
            <person name="Kim B.S."/>
        </authorList>
    </citation>
    <scope>NUCLEOTIDE SEQUENCE [LARGE SCALE GENOMIC DNA]</scope>
    <source>
        <strain evidence="1 2">DSM 103726</strain>
    </source>
</reference>
<dbReference type="InterPro" id="IPR036890">
    <property type="entry name" value="HATPase_C_sf"/>
</dbReference>
<dbReference type="SUPFAM" id="SSF55874">
    <property type="entry name" value="ATPase domain of HSP90 chaperone/DNA topoisomerase II/histidine kinase"/>
    <property type="match status" value="1"/>
</dbReference>
<dbReference type="RefSeq" id="WP_339575945.1">
    <property type="nucleotide sequence ID" value="NZ_JBBIAA010000026.1"/>
</dbReference>
<dbReference type="GO" id="GO:0005524">
    <property type="term" value="F:ATP binding"/>
    <property type="evidence" value="ECO:0007669"/>
    <property type="project" value="UniProtKB-KW"/>
</dbReference>
<keyword evidence="1" id="KW-0067">ATP-binding</keyword>
<dbReference type="InterPro" id="IPR011856">
    <property type="entry name" value="tRNA_endonuc-like_dom_sf"/>
</dbReference>
<dbReference type="Proteomes" id="UP001387100">
    <property type="component" value="Unassembled WGS sequence"/>
</dbReference>